<protein>
    <submittedName>
        <fullName evidence="5">AraC family transcriptional regulator</fullName>
    </submittedName>
</protein>
<keyword evidence="6" id="KW-1185">Reference proteome</keyword>
<gene>
    <name evidence="5" type="ORF">VSR73_29890</name>
</gene>
<evidence type="ECO:0000313" key="5">
    <source>
        <dbReference type="EMBL" id="MEM5425259.1"/>
    </source>
</evidence>
<feature type="domain" description="HTH araC/xylS-type" evidence="4">
    <location>
        <begin position="187"/>
        <end position="285"/>
    </location>
</feature>
<evidence type="ECO:0000313" key="6">
    <source>
        <dbReference type="Proteomes" id="UP001489897"/>
    </source>
</evidence>
<comment type="caution">
    <text evidence="5">The sequence shown here is derived from an EMBL/GenBank/DDBJ whole genome shotgun (WGS) entry which is preliminary data.</text>
</comment>
<dbReference type="PRINTS" id="PR00032">
    <property type="entry name" value="HTHARAC"/>
</dbReference>
<dbReference type="Proteomes" id="UP001489897">
    <property type="component" value="Unassembled WGS sequence"/>
</dbReference>
<organism evidence="5 6">
    <name type="scientific">Paraburkholderia ferrariae</name>
    <dbReference type="NCBI Taxonomy" id="386056"/>
    <lineage>
        <taxon>Bacteria</taxon>
        <taxon>Pseudomonadati</taxon>
        <taxon>Pseudomonadota</taxon>
        <taxon>Betaproteobacteria</taxon>
        <taxon>Burkholderiales</taxon>
        <taxon>Burkholderiaceae</taxon>
        <taxon>Paraburkholderia</taxon>
    </lineage>
</organism>
<proteinExistence type="predicted"/>
<dbReference type="SUPFAM" id="SSF46689">
    <property type="entry name" value="Homeodomain-like"/>
    <property type="match status" value="2"/>
</dbReference>
<dbReference type="RefSeq" id="WP_342949463.1">
    <property type="nucleotide sequence ID" value="NZ_JAYMRV010000011.1"/>
</dbReference>
<dbReference type="InterPro" id="IPR009057">
    <property type="entry name" value="Homeodomain-like_sf"/>
</dbReference>
<keyword evidence="3" id="KW-0804">Transcription</keyword>
<sequence>MYLAEPTEYRDVGGRLVTSYSAGTESTRVELLSRESMGSIGWRFRQSRLTLLWFQSGISEMHLKVDGKIVDSSISMMSNLALIPSFTNIEGDFKVEKHCSYAAIFLDPKWVRQRIDYDFDEPLLAFGHQHIHRSLLELCGEVQREDSLYELFVEGWSLQTLALLSRMITIPTTMNRPIGGLAESKFIRVCKYIIEDLSQPFTIDDLSRVAGVSARHFSRAFQARSGQTPFRYIMGLRIEQAKRMLATTERSVTDVAMECGFSHAQHFANSFRVATGITPSAYRKSFLL</sequence>
<evidence type="ECO:0000256" key="1">
    <source>
        <dbReference type="ARBA" id="ARBA00023015"/>
    </source>
</evidence>
<dbReference type="InterPro" id="IPR018060">
    <property type="entry name" value="HTH_AraC"/>
</dbReference>
<name>A0ABU9RZY7_9BURK</name>
<keyword evidence="1" id="KW-0805">Transcription regulation</keyword>
<dbReference type="PROSITE" id="PS01124">
    <property type="entry name" value="HTH_ARAC_FAMILY_2"/>
    <property type="match status" value="1"/>
</dbReference>
<dbReference type="EMBL" id="JAYMRV010000011">
    <property type="protein sequence ID" value="MEM5425259.1"/>
    <property type="molecule type" value="Genomic_DNA"/>
</dbReference>
<reference evidence="5 6" key="1">
    <citation type="submission" date="2024-01" db="EMBL/GenBank/DDBJ databases">
        <title>The diversity of rhizobia nodulating Mimosa spp. in eleven states of Brazil covering several biomes is determined by host plant, location, and edaphic factors.</title>
        <authorList>
            <person name="Rouws L."/>
            <person name="Barauna A."/>
            <person name="Beukes C."/>
            <person name="De Faria S.M."/>
            <person name="Gross E."/>
            <person name="Dos Reis Junior F.B."/>
            <person name="Simon M."/>
            <person name="Maluk M."/>
            <person name="Odee D.W."/>
            <person name="Kenicer G."/>
            <person name="Young J.P.W."/>
            <person name="Reis V.M."/>
            <person name="Zilli J."/>
            <person name="James E.K."/>
        </authorList>
    </citation>
    <scope>NUCLEOTIDE SEQUENCE [LARGE SCALE GENOMIC DNA]</scope>
    <source>
        <strain evidence="5 6">JPY167</strain>
    </source>
</reference>
<evidence type="ECO:0000256" key="3">
    <source>
        <dbReference type="ARBA" id="ARBA00023163"/>
    </source>
</evidence>
<accession>A0ABU9RZY7</accession>
<dbReference type="Gene3D" id="1.10.10.60">
    <property type="entry name" value="Homeodomain-like"/>
    <property type="match status" value="2"/>
</dbReference>
<evidence type="ECO:0000259" key="4">
    <source>
        <dbReference type="PROSITE" id="PS01124"/>
    </source>
</evidence>
<dbReference type="InterPro" id="IPR050204">
    <property type="entry name" value="AraC_XylS_family_regulators"/>
</dbReference>
<dbReference type="InterPro" id="IPR020449">
    <property type="entry name" value="Tscrpt_reg_AraC-type_HTH"/>
</dbReference>
<dbReference type="SMART" id="SM00342">
    <property type="entry name" value="HTH_ARAC"/>
    <property type="match status" value="1"/>
</dbReference>
<dbReference type="Pfam" id="PF12833">
    <property type="entry name" value="HTH_18"/>
    <property type="match status" value="1"/>
</dbReference>
<dbReference type="PANTHER" id="PTHR46796">
    <property type="entry name" value="HTH-TYPE TRANSCRIPTIONAL ACTIVATOR RHAS-RELATED"/>
    <property type="match status" value="1"/>
</dbReference>
<keyword evidence="2" id="KW-0238">DNA-binding</keyword>
<evidence type="ECO:0000256" key="2">
    <source>
        <dbReference type="ARBA" id="ARBA00023125"/>
    </source>
</evidence>